<keyword evidence="3" id="KW-1185">Reference proteome</keyword>
<dbReference type="KEGG" id="ebh:BSEPE_0611"/>
<accession>A0A0P0UR87</accession>
<feature type="domain" description="DNA circulation N-terminal" evidence="1">
    <location>
        <begin position="2"/>
        <end position="69"/>
    </location>
</feature>
<protein>
    <submittedName>
        <fullName evidence="2">DNA circulation family protein</fullName>
    </submittedName>
</protein>
<reference evidence="2 3" key="2">
    <citation type="journal article" date="2016" name="ISME J.">
        <title>Heterogeneous composition of key metabolic gene clusters in a vent mussel symbiont population.</title>
        <authorList>
            <person name="Ikuta T."/>
            <person name="Takaki Y."/>
            <person name="Nagai Y."/>
            <person name="Shimamura S."/>
            <person name="Tsuda M."/>
            <person name="Kawagucci S."/>
            <person name="Aoki Y."/>
            <person name="Inoue K."/>
            <person name="Teruya M."/>
            <person name="Satou K."/>
            <person name="Teruya K."/>
            <person name="Shimoji M."/>
            <person name="Tamotsu H."/>
            <person name="Hirano T."/>
            <person name="Maruyama T."/>
            <person name="Yoshida T."/>
        </authorList>
    </citation>
    <scope>NUCLEOTIDE SEQUENCE [LARGE SCALE GENOMIC DNA]</scope>
    <source>
        <strain evidence="2 3">Myojin Knoll</strain>
    </source>
</reference>
<dbReference type="STRING" id="1303921.BSEPE_0611"/>
<evidence type="ECO:0000259" key="1">
    <source>
        <dbReference type="Pfam" id="PF07157"/>
    </source>
</evidence>
<sequence>MTGGHRQSEHKFNNNKTGLQQHGVKNRTYALSALHFGVDAIKQANNLINQLEKSGAGILIHPNYGELSVGFDTFSTGVNTKRNMVVTSLNFLQNNDINLLSVDFQSLLVENIKQTIERVISSTVNAINTSSNKFETIVDFKEYINSGITLDNLEVSISQSLESTPLVLTSSNSITQTFNQQHQALFASKNSKGKKYKSTDQLTTDASSINQIFNNPLITSSDIANEFYHLKSVVARQLIDNNANLPKIKTYIVNAQVPADKLKHLLGSEVDDLNTSIHPLFSDNEVKYVS</sequence>
<organism evidence="2 3">
    <name type="scientific">endosymbiont of Bathymodiolus septemdierum str. Myojin knoll</name>
    <dbReference type="NCBI Taxonomy" id="1303921"/>
    <lineage>
        <taxon>Bacteria</taxon>
        <taxon>Pseudomonadati</taxon>
        <taxon>Pseudomonadota</taxon>
        <taxon>Gammaproteobacteria</taxon>
        <taxon>sulfur-oxidizing symbionts</taxon>
    </lineage>
</organism>
<evidence type="ECO:0000313" key="3">
    <source>
        <dbReference type="Proteomes" id="UP000067399"/>
    </source>
</evidence>
<dbReference type="InterPro" id="IPR009826">
    <property type="entry name" value="DNA_circ_N"/>
</dbReference>
<proteinExistence type="predicted"/>
<gene>
    <name evidence="2" type="ORF">BSEPE_0611</name>
</gene>
<name>A0A0P0UR87_9GAMM</name>
<dbReference type="Pfam" id="PF07157">
    <property type="entry name" value="DNA_circ_N"/>
    <property type="match status" value="1"/>
</dbReference>
<evidence type="ECO:0000313" key="2">
    <source>
        <dbReference type="EMBL" id="BAS67616.1"/>
    </source>
</evidence>
<dbReference type="AlphaFoldDB" id="A0A0P0UR87"/>
<dbReference type="EMBL" id="AP013042">
    <property type="protein sequence ID" value="BAS67616.1"/>
    <property type="molecule type" value="Genomic_DNA"/>
</dbReference>
<dbReference type="Proteomes" id="UP000067399">
    <property type="component" value="Chromosome"/>
</dbReference>
<reference evidence="2 3" key="1">
    <citation type="journal article" date="2000" name="Mar. Ecol. Prog. Ser.">
        <title>Phylogenetic characterization of endosymbionts in three hydrothermal vent mussels: influence on host distributions.</title>
        <authorList>
            <person name="Fujiwara Y."/>
            <person name="Takai K."/>
            <person name="Uematsu K."/>
            <person name="Tsuchida S."/>
            <person name="Hunt J.C."/>
            <person name="Hashimoto J."/>
        </authorList>
    </citation>
    <scope>NUCLEOTIDE SEQUENCE [LARGE SCALE GENOMIC DNA]</scope>
    <source>
        <strain evidence="2 3">Myojin Knoll</strain>
    </source>
</reference>